<feature type="compositionally biased region" description="Basic and acidic residues" evidence="1">
    <location>
        <begin position="403"/>
        <end position="421"/>
    </location>
</feature>
<feature type="transmembrane region" description="Helical" evidence="2">
    <location>
        <begin position="306"/>
        <end position="329"/>
    </location>
</feature>
<sequence>MIALRIAADLARVIAHRWPVLLAWWLGGVVMRDLALRAAAEVAMVSPFGGALALSLAMLTRLLVFVAMLLVVRDELDQLRGEEDAPGRGAFARSLLTAALPFAAFYLASGLLEQDWRGYLEVAGGRWLAEHLGDETPAPDLWVIGLNLPTLIVIAACLVARIGWRRLQGRAPWWIGAGAVVVEVLWVFLTAFVVDDGLATLWEWLQTRQLSVWIEDARSWLAALAAPLAWVWDAAAPAVTIVFEAVIVPIAWMLTAATVYGRSLADADAPVGSLRRRTATAMADAANDHVATVRDGARLVRRTGPVLLAAYCLLFALIELVEPLTFFLVTRAIGPHAKGDLIGAMLPAISLIPSMVVTPILIALVAAACNAAVARIATAGPPAGSERPGEQQDVDGGVGGRHAHGDDEVLARVARDEEDRA</sequence>
<dbReference type="RefSeq" id="WP_221859440.1">
    <property type="nucleotide sequence ID" value="NZ_BAAAYV010000012.1"/>
</dbReference>
<feature type="transmembrane region" description="Helical" evidence="2">
    <location>
        <begin position="93"/>
        <end position="112"/>
    </location>
</feature>
<keyword evidence="4" id="KW-1185">Reference proteome</keyword>
<evidence type="ECO:0000256" key="1">
    <source>
        <dbReference type="SAM" id="MobiDB-lite"/>
    </source>
</evidence>
<keyword evidence="2" id="KW-0812">Transmembrane</keyword>
<keyword evidence="2" id="KW-0472">Membrane</keyword>
<gene>
    <name evidence="3" type="ORF">GCM10022202_24340</name>
</gene>
<feature type="transmembrane region" description="Helical" evidence="2">
    <location>
        <begin position="171"/>
        <end position="194"/>
    </location>
</feature>
<evidence type="ECO:0000313" key="3">
    <source>
        <dbReference type="EMBL" id="GAA3662034.1"/>
    </source>
</evidence>
<comment type="caution">
    <text evidence="3">The sequence shown here is derived from an EMBL/GenBank/DDBJ whole genome shotgun (WGS) entry which is preliminary data.</text>
</comment>
<proteinExistence type="predicted"/>
<reference evidence="4" key="1">
    <citation type="journal article" date="2019" name="Int. J. Syst. Evol. Microbiol.">
        <title>The Global Catalogue of Microorganisms (GCM) 10K type strain sequencing project: providing services to taxonomists for standard genome sequencing and annotation.</title>
        <authorList>
            <consortium name="The Broad Institute Genomics Platform"/>
            <consortium name="The Broad Institute Genome Sequencing Center for Infectious Disease"/>
            <person name="Wu L."/>
            <person name="Ma J."/>
        </authorList>
    </citation>
    <scope>NUCLEOTIDE SEQUENCE [LARGE SCALE GENOMIC DNA]</scope>
    <source>
        <strain evidence="4">JCM 16546</strain>
    </source>
</reference>
<organism evidence="3 4">
    <name type="scientific">Microbacterium marinilacus</name>
    <dbReference type="NCBI Taxonomy" id="415209"/>
    <lineage>
        <taxon>Bacteria</taxon>
        <taxon>Bacillati</taxon>
        <taxon>Actinomycetota</taxon>
        <taxon>Actinomycetes</taxon>
        <taxon>Micrococcales</taxon>
        <taxon>Microbacteriaceae</taxon>
        <taxon>Microbacterium</taxon>
    </lineage>
</organism>
<accession>A0ABP7BL43</accession>
<name>A0ABP7BL43_9MICO</name>
<feature type="transmembrane region" description="Helical" evidence="2">
    <location>
        <begin position="234"/>
        <end position="254"/>
    </location>
</feature>
<dbReference type="Proteomes" id="UP001410795">
    <property type="component" value="Unassembled WGS sequence"/>
</dbReference>
<feature type="transmembrane region" description="Helical" evidence="2">
    <location>
        <begin position="141"/>
        <end position="164"/>
    </location>
</feature>
<feature type="transmembrane region" description="Helical" evidence="2">
    <location>
        <begin position="21"/>
        <end position="40"/>
    </location>
</feature>
<dbReference type="EMBL" id="BAAAYV010000012">
    <property type="protein sequence ID" value="GAA3662034.1"/>
    <property type="molecule type" value="Genomic_DNA"/>
</dbReference>
<keyword evidence="2" id="KW-1133">Transmembrane helix</keyword>
<evidence type="ECO:0000313" key="4">
    <source>
        <dbReference type="Proteomes" id="UP001410795"/>
    </source>
</evidence>
<feature type="transmembrane region" description="Helical" evidence="2">
    <location>
        <begin position="52"/>
        <end position="72"/>
    </location>
</feature>
<evidence type="ECO:0000256" key="2">
    <source>
        <dbReference type="SAM" id="Phobius"/>
    </source>
</evidence>
<feature type="region of interest" description="Disordered" evidence="1">
    <location>
        <begin position="380"/>
        <end position="421"/>
    </location>
</feature>
<protein>
    <submittedName>
        <fullName evidence="3">Uncharacterized protein</fullName>
    </submittedName>
</protein>
<feature type="transmembrane region" description="Helical" evidence="2">
    <location>
        <begin position="341"/>
        <end position="366"/>
    </location>
</feature>